<proteinExistence type="inferred from homology"/>
<dbReference type="EMBL" id="WBMR01000240">
    <property type="protein sequence ID" value="KAB2363522.1"/>
    <property type="molecule type" value="Genomic_DNA"/>
</dbReference>
<keyword evidence="10" id="KW-1185">Reference proteome</keyword>
<dbReference type="Proteomes" id="UP000483004">
    <property type="component" value="Unassembled WGS sequence"/>
</dbReference>
<dbReference type="GO" id="GO:0020037">
    <property type="term" value="F:heme binding"/>
    <property type="evidence" value="ECO:0007669"/>
    <property type="project" value="InterPro"/>
</dbReference>
<dbReference type="OrthoDB" id="3321924at2"/>
<feature type="region of interest" description="Disordered" evidence="8">
    <location>
        <begin position="1"/>
        <end position="27"/>
    </location>
</feature>
<dbReference type="Gene3D" id="1.10.630.10">
    <property type="entry name" value="Cytochrome P450"/>
    <property type="match status" value="1"/>
</dbReference>
<organism evidence="9 10">
    <name type="scientific">Actinomadura montaniterrae</name>
    <dbReference type="NCBI Taxonomy" id="1803903"/>
    <lineage>
        <taxon>Bacteria</taxon>
        <taxon>Bacillati</taxon>
        <taxon>Actinomycetota</taxon>
        <taxon>Actinomycetes</taxon>
        <taxon>Streptosporangiales</taxon>
        <taxon>Thermomonosporaceae</taxon>
        <taxon>Actinomadura</taxon>
    </lineage>
</organism>
<dbReference type="PANTHER" id="PTHR46696">
    <property type="entry name" value="P450, PUTATIVE (EUROFUNG)-RELATED"/>
    <property type="match status" value="1"/>
</dbReference>
<dbReference type="GO" id="GO:0016705">
    <property type="term" value="F:oxidoreductase activity, acting on paired donors, with incorporation or reduction of molecular oxygen"/>
    <property type="evidence" value="ECO:0007669"/>
    <property type="project" value="InterPro"/>
</dbReference>
<dbReference type="AlphaFoldDB" id="A0A6L3VEM9"/>
<keyword evidence="4 7" id="KW-0560">Oxidoreductase</keyword>
<evidence type="ECO:0000256" key="4">
    <source>
        <dbReference type="ARBA" id="ARBA00023002"/>
    </source>
</evidence>
<evidence type="ECO:0000313" key="9">
    <source>
        <dbReference type="EMBL" id="KAB2363522.1"/>
    </source>
</evidence>
<evidence type="ECO:0000256" key="1">
    <source>
        <dbReference type="ARBA" id="ARBA00010617"/>
    </source>
</evidence>
<dbReference type="RefSeq" id="WP_151546012.1">
    <property type="nucleotide sequence ID" value="NZ_WBMR01000240.1"/>
</dbReference>
<dbReference type="PROSITE" id="PS00086">
    <property type="entry name" value="CYTOCHROME_P450"/>
    <property type="match status" value="1"/>
</dbReference>
<keyword evidence="6 7" id="KW-0503">Monooxygenase</keyword>
<protein>
    <submittedName>
        <fullName evidence="9">Cytochrome P450</fullName>
    </submittedName>
</protein>
<keyword evidence="3 7" id="KW-0479">Metal-binding</keyword>
<evidence type="ECO:0000256" key="3">
    <source>
        <dbReference type="ARBA" id="ARBA00022723"/>
    </source>
</evidence>
<dbReference type="PANTHER" id="PTHR46696:SF1">
    <property type="entry name" value="CYTOCHROME P450 YJIB-RELATED"/>
    <property type="match status" value="1"/>
</dbReference>
<dbReference type="GO" id="GO:0004497">
    <property type="term" value="F:monooxygenase activity"/>
    <property type="evidence" value="ECO:0007669"/>
    <property type="project" value="UniProtKB-KW"/>
</dbReference>
<accession>A0A6L3VEM9</accession>
<dbReference type="CDD" id="cd11031">
    <property type="entry name" value="Cyp158A-like"/>
    <property type="match status" value="1"/>
</dbReference>
<dbReference type="InterPro" id="IPR017972">
    <property type="entry name" value="Cyt_P450_CS"/>
</dbReference>
<reference evidence="9 10" key="1">
    <citation type="submission" date="2019-09" db="EMBL/GenBank/DDBJ databases">
        <title>Actinomadura physcomitrii sp. nov., a novel actinomycete isolated from moss [Physcomitrium sphaericum (Ludw) Fuernr].</title>
        <authorList>
            <person name="Liu C."/>
            <person name="Zhuang X."/>
        </authorList>
    </citation>
    <scope>NUCLEOTIDE SEQUENCE [LARGE SCALE GENOMIC DNA]</scope>
    <source>
        <strain evidence="9 10">CYP1-1B</strain>
    </source>
</reference>
<evidence type="ECO:0000256" key="2">
    <source>
        <dbReference type="ARBA" id="ARBA00022617"/>
    </source>
</evidence>
<dbReference type="SUPFAM" id="SSF48264">
    <property type="entry name" value="Cytochrome P450"/>
    <property type="match status" value="1"/>
</dbReference>
<dbReference type="InterPro" id="IPR002397">
    <property type="entry name" value="Cyt_P450_B"/>
</dbReference>
<evidence type="ECO:0000256" key="7">
    <source>
        <dbReference type="RuleBase" id="RU000461"/>
    </source>
</evidence>
<evidence type="ECO:0000256" key="5">
    <source>
        <dbReference type="ARBA" id="ARBA00023004"/>
    </source>
</evidence>
<dbReference type="FunFam" id="1.10.630.10:FF:000018">
    <property type="entry name" value="Cytochrome P450 monooxygenase"/>
    <property type="match status" value="1"/>
</dbReference>
<evidence type="ECO:0000256" key="8">
    <source>
        <dbReference type="SAM" id="MobiDB-lite"/>
    </source>
</evidence>
<dbReference type="InterPro" id="IPR036396">
    <property type="entry name" value="Cyt_P450_sf"/>
</dbReference>
<dbReference type="Pfam" id="PF00067">
    <property type="entry name" value="p450"/>
    <property type="match status" value="1"/>
</dbReference>
<dbReference type="InterPro" id="IPR001128">
    <property type="entry name" value="Cyt_P450"/>
</dbReference>
<comment type="caution">
    <text evidence="9">The sequence shown here is derived from an EMBL/GenBank/DDBJ whole genome shotgun (WGS) entry which is preliminary data.</text>
</comment>
<sequence>MTLTPHEQPSSGCPAFPFGEPADPLGLPAVHTDLQQQGPVSKVALPPGQSDAEAWLVTGHEEVLRVYRDGEVFQRAPADGVQPFLKASPIIIALDGEHHRRVRGLVSGAFSPAKVRKLRPAIEDLAGDLLDEMLAGGEPGDLAEDFAMRLTLGTIATQFAIPEQDYPQFRAWAEALITVSPDQAEAAQTAMEAMVGYMAQLMPERAADPGDDLVSLVAVNARQAGVDDFEAGLLAASLVTGGWESTGGALVCLVHRLLTTDGPDGNSLYSALCGDPTLIPTAIEELLRVVPNSVLAATQPRRAACDVELGGVLIRAGEVVIPSPDSAGRDPKVFAEPETLDLARSPNPHLAFGNGAHVCIGAPLGRLELQVALELLTHRLPALRLAVPADELVWRWDRSVIRRPETYPVAWSPTAIMQSFGRLHPKSV</sequence>
<evidence type="ECO:0000313" key="10">
    <source>
        <dbReference type="Proteomes" id="UP000483004"/>
    </source>
</evidence>
<dbReference type="GO" id="GO:0005506">
    <property type="term" value="F:iron ion binding"/>
    <property type="evidence" value="ECO:0007669"/>
    <property type="project" value="InterPro"/>
</dbReference>
<name>A0A6L3VEM9_9ACTN</name>
<evidence type="ECO:0000256" key="6">
    <source>
        <dbReference type="ARBA" id="ARBA00023033"/>
    </source>
</evidence>
<comment type="similarity">
    <text evidence="1 7">Belongs to the cytochrome P450 family.</text>
</comment>
<gene>
    <name evidence="9" type="ORF">F9B16_42910</name>
</gene>
<feature type="compositionally biased region" description="Polar residues" evidence="8">
    <location>
        <begin position="1"/>
        <end position="11"/>
    </location>
</feature>
<keyword evidence="2 7" id="KW-0349">Heme</keyword>
<dbReference type="PRINTS" id="PR00359">
    <property type="entry name" value="BP450"/>
</dbReference>
<keyword evidence="5 7" id="KW-0408">Iron</keyword>